<evidence type="ECO:0000313" key="2">
    <source>
        <dbReference type="Proteomes" id="UP001153148"/>
    </source>
</evidence>
<dbReference type="EMBL" id="CAJPIN010000763">
    <property type="protein sequence ID" value="CAG2053877.1"/>
    <property type="molecule type" value="Genomic_DNA"/>
</dbReference>
<evidence type="ECO:0000313" key="1">
    <source>
        <dbReference type="EMBL" id="CAG2053877.1"/>
    </source>
</evidence>
<keyword evidence="2" id="KW-1185">Reference proteome</keyword>
<accession>A0ABN7NF32</accession>
<dbReference type="Proteomes" id="UP001153148">
    <property type="component" value="Unassembled WGS sequence"/>
</dbReference>
<sequence>MGDNTDQQVKLILQGEKPLDTIDTAKEKLPPVHPTEIRTSISPSSAVELNMTSALANYATEAVPSGVTPASLLPQPPCYPNLLVTPTSLLPQPSCSPNLLVAPTFLLPQPSCYPNLLVTPTSLLPQPSCNPNLLKPFTQCNNTPLESTVDVDIMA</sequence>
<reference evidence="1" key="1">
    <citation type="submission" date="2021-03" db="EMBL/GenBank/DDBJ databases">
        <authorList>
            <person name="Tran Van P."/>
        </authorList>
    </citation>
    <scope>NUCLEOTIDE SEQUENCE</scope>
</reference>
<proteinExistence type="predicted"/>
<gene>
    <name evidence="1" type="ORF">TPAB3V08_LOCUS921</name>
</gene>
<name>A0ABN7NF32_TIMPD</name>
<organism evidence="1 2">
    <name type="scientific">Timema podura</name>
    <name type="common">Walking stick</name>
    <dbReference type="NCBI Taxonomy" id="61482"/>
    <lineage>
        <taxon>Eukaryota</taxon>
        <taxon>Metazoa</taxon>
        <taxon>Ecdysozoa</taxon>
        <taxon>Arthropoda</taxon>
        <taxon>Hexapoda</taxon>
        <taxon>Insecta</taxon>
        <taxon>Pterygota</taxon>
        <taxon>Neoptera</taxon>
        <taxon>Polyneoptera</taxon>
        <taxon>Phasmatodea</taxon>
        <taxon>Timematodea</taxon>
        <taxon>Timematoidea</taxon>
        <taxon>Timematidae</taxon>
        <taxon>Timema</taxon>
    </lineage>
</organism>
<protein>
    <submittedName>
        <fullName evidence="1">Uncharacterized protein</fullName>
    </submittedName>
</protein>
<comment type="caution">
    <text evidence="1">The sequence shown here is derived from an EMBL/GenBank/DDBJ whole genome shotgun (WGS) entry which is preliminary data.</text>
</comment>